<dbReference type="EMBL" id="CAXDID020000001">
    <property type="protein sequence ID" value="CAL5970163.1"/>
    <property type="molecule type" value="Genomic_DNA"/>
</dbReference>
<comment type="caution">
    <text evidence="2">The sequence shown here is derived from an EMBL/GenBank/DDBJ whole genome shotgun (WGS) entry which is preliminary data.</text>
</comment>
<name>A0ABP1GDN4_9EUKA</name>
<reference evidence="2 3" key="1">
    <citation type="submission" date="2024-07" db="EMBL/GenBank/DDBJ databases">
        <authorList>
            <person name="Akdeniz Z."/>
        </authorList>
    </citation>
    <scope>NUCLEOTIDE SEQUENCE [LARGE SCALE GENOMIC DNA]</scope>
</reference>
<feature type="region of interest" description="Disordered" evidence="1">
    <location>
        <begin position="1"/>
        <end position="29"/>
    </location>
</feature>
<evidence type="ECO:0000313" key="3">
    <source>
        <dbReference type="Proteomes" id="UP001642409"/>
    </source>
</evidence>
<evidence type="ECO:0000313" key="2">
    <source>
        <dbReference type="EMBL" id="CAL5970163.1"/>
    </source>
</evidence>
<keyword evidence="3" id="KW-1185">Reference proteome</keyword>
<feature type="compositionally biased region" description="Polar residues" evidence="1">
    <location>
        <begin position="1"/>
        <end position="13"/>
    </location>
</feature>
<organism evidence="2 3">
    <name type="scientific">Hexamita inflata</name>
    <dbReference type="NCBI Taxonomy" id="28002"/>
    <lineage>
        <taxon>Eukaryota</taxon>
        <taxon>Metamonada</taxon>
        <taxon>Diplomonadida</taxon>
        <taxon>Hexamitidae</taxon>
        <taxon>Hexamitinae</taxon>
        <taxon>Hexamita</taxon>
    </lineage>
</organism>
<gene>
    <name evidence="2" type="ORF">HINF_LOCUS103</name>
</gene>
<dbReference type="Proteomes" id="UP001642409">
    <property type="component" value="Unassembled WGS sequence"/>
</dbReference>
<evidence type="ECO:0000256" key="1">
    <source>
        <dbReference type="SAM" id="MobiDB-lite"/>
    </source>
</evidence>
<sequence length="127" mass="14775">MQQLTKDNISKLSRSSRDSQRKQIGIRKSHSSCISEAHTNLFDISENCSKITQEQQFDNYMIDKEVSDNSQLDSEYIFWDQSSVDDVKLLEISHNDDGKREIKEIIIETSGFIGEQHIEEDIFNLLF</sequence>
<accession>A0ABP1GDN4</accession>
<protein>
    <submittedName>
        <fullName evidence="2">Hypothetical_protein</fullName>
    </submittedName>
</protein>
<proteinExistence type="predicted"/>